<protein>
    <recommendedName>
        <fullName evidence="2">beta-glucosidase</fullName>
        <ecNumber evidence="2">3.2.1.21</ecNumber>
    </recommendedName>
</protein>
<evidence type="ECO:0000256" key="5">
    <source>
        <dbReference type="PROSITE-ProRule" id="PRU10055"/>
    </source>
</evidence>
<keyword evidence="4 7" id="KW-0326">Glycosidase</keyword>
<dbReference type="InterPro" id="IPR033132">
    <property type="entry name" value="GH_1_N_CS"/>
</dbReference>
<dbReference type="PANTHER" id="PTHR10353">
    <property type="entry name" value="GLYCOSYL HYDROLASE"/>
    <property type="match status" value="1"/>
</dbReference>
<dbReference type="OrthoDB" id="65569at2759"/>
<dbReference type="PROSITE" id="PS00653">
    <property type="entry name" value="GLYCOSYL_HYDROL_F1_2"/>
    <property type="match status" value="1"/>
</dbReference>
<dbReference type="GO" id="GO:0005975">
    <property type="term" value="P:carbohydrate metabolic process"/>
    <property type="evidence" value="ECO:0007669"/>
    <property type="project" value="InterPro"/>
</dbReference>
<evidence type="ECO:0000256" key="8">
    <source>
        <dbReference type="SAM" id="SignalP"/>
    </source>
</evidence>
<dbReference type="EC" id="3.2.1.21" evidence="2"/>
<reference evidence="9 10" key="1">
    <citation type="submission" date="2014-11" db="EMBL/GenBank/DDBJ databases">
        <authorList>
            <person name="Zhu J."/>
            <person name="Qi W."/>
            <person name="Song R."/>
        </authorList>
    </citation>
    <scope>NUCLEOTIDE SEQUENCE [LARGE SCALE GENOMIC DNA]</scope>
</reference>
<evidence type="ECO:0000256" key="1">
    <source>
        <dbReference type="ARBA" id="ARBA00010838"/>
    </source>
</evidence>
<dbReference type="AlphaFoldDB" id="A0A0G4GWJ1"/>
<dbReference type="InterPro" id="IPR001360">
    <property type="entry name" value="Glyco_hydro_1"/>
</dbReference>
<gene>
    <name evidence="9" type="ORF">Vbra_18923</name>
</gene>
<dbReference type="STRING" id="1169540.A0A0G4GWJ1"/>
<dbReference type="Proteomes" id="UP000041254">
    <property type="component" value="Unassembled WGS sequence"/>
</dbReference>
<organism evidence="9 10">
    <name type="scientific">Vitrella brassicaformis (strain CCMP3155)</name>
    <dbReference type="NCBI Taxonomy" id="1169540"/>
    <lineage>
        <taxon>Eukaryota</taxon>
        <taxon>Sar</taxon>
        <taxon>Alveolata</taxon>
        <taxon>Colpodellida</taxon>
        <taxon>Vitrellaceae</taxon>
        <taxon>Vitrella</taxon>
    </lineage>
</organism>
<dbReference type="SUPFAM" id="SSF51445">
    <property type="entry name" value="(Trans)glycosidases"/>
    <property type="match status" value="1"/>
</dbReference>
<dbReference type="PROSITE" id="PS00572">
    <property type="entry name" value="GLYCOSYL_HYDROL_F1_1"/>
    <property type="match status" value="1"/>
</dbReference>
<dbReference type="InterPro" id="IPR017853">
    <property type="entry name" value="GH"/>
</dbReference>
<dbReference type="PhylomeDB" id="A0A0G4GWJ1"/>
<dbReference type="Pfam" id="PF00232">
    <property type="entry name" value="Glyco_hydro_1"/>
    <property type="match status" value="1"/>
</dbReference>
<keyword evidence="3 7" id="KW-0378">Hydrolase</keyword>
<evidence type="ECO:0000256" key="4">
    <source>
        <dbReference type="ARBA" id="ARBA00023295"/>
    </source>
</evidence>
<sequence length="544" mass="62041">MTTSLPAVSFPLLSSLLLANPFFGVADATAADLVTKHAGDAVARGRANSLVRALQSDDSRVSRKPSNVSHCAGSKRMEESTAGQMAAAIRKMFRGGELHANEFMWGAAVAAYQVEGSWNEGGRTASIWDVFTHQSKAMGLGKVANDDTGDEAAHFYRKYKEDIETMRELNLTHFRFSISWTRVLKQGMYRNEAGITFYKNLVRALKRANVEPVVTLYHWDMPDHLDWREDGIVEAFVTFAKLMFTELPTVKYWITLNEPWVFCKLGYQWGSHHLKCGHNALKAHARAYRLFKKDFAPKRPGAQVGLTLNADWRVPLDPSNPEDERQCEIEMDSALGWFAEPVYGSGFYPASLRKEYPHVLPNMTAADRNLIRNSSDFFGLNHYTTMYVDSTSPRAETRHRNGVVIGPHAATWWLYAVPWGFRRLLAYIQDKWNPPFIIVTENGMSDEKKSDVEDYLSDQMRIFYFETYLAELSKAILEDNVRVSGYFAWSLLDNLSWVDGYDKRYGFVYVDYGDAERNRTIKASGRYYSSLIRSVTYQANKCYD</sequence>
<dbReference type="InterPro" id="IPR018120">
    <property type="entry name" value="Glyco_hydro_1_AS"/>
</dbReference>
<evidence type="ECO:0000313" key="10">
    <source>
        <dbReference type="Proteomes" id="UP000041254"/>
    </source>
</evidence>
<proteinExistence type="inferred from homology"/>
<name>A0A0G4GWJ1_VITBC</name>
<comment type="similarity">
    <text evidence="1 6">Belongs to the glycosyl hydrolase 1 family.</text>
</comment>
<evidence type="ECO:0000256" key="6">
    <source>
        <dbReference type="RuleBase" id="RU003690"/>
    </source>
</evidence>
<evidence type="ECO:0000256" key="7">
    <source>
        <dbReference type="RuleBase" id="RU004468"/>
    </source>
</evidence>
<dbReference type="PANTHER" id="PTHR10353:SF36">
    <property type="entry name" value="LP05116P"/>
    <property type="match status" value="1"/>
</dbReference>
<feature type="active site" description="Nucleophile" evidence="5">
    <location>
        <position position="441"/>
    </location>
</feature>
<evidence type="ECO:0000256" key="2">
    <source>
        <dbReference type="ARBA" id="ARBA00012744"/>
    </source>
</evidence>
<dbReference type="EMBL" id="CDMY01000850">
    <property type="protein sequence ID" value="CEM35346.1"/>
    <property type="molecule type" value="Genomic_DNA"/>
</dbReference>
<dbReference type="VEuPathDB" id="CryptoDB:Vbra_18923"/>
<dbReference type="OMA" id="NYYQTIT"/>
<dbReference type="PRINTS" id="PR00131">
    <property type="entry name" value="GLHYDRLASE1"/>
</dbReference>
<feature type="chain" id="PRO_5005190593" description="beta-glucosidase" evidence="8">
    <location>
        <begin position="20"/>
        <end position="544"/>
    </location>
</feature>
<dbReference type="InParanoid" id="A0A0G4GWJ1"/>
<feature type="signal peptide" evidence="8">
    <location>
        <begin position="1"/>
        <end position="19"/>
    </location>
</feature>
<keyword evidence="8" id="KW-0732">Signal</keyword>
<evidence type="ECO:0000313" key="9">
    <source>
        <dbReference type="EMBL" id="CEM35346.1"/>
    </source>
</evidence>
<evidence type="ECO:0000256" key="3">
    <source>
        <dbReference type="ARBA" id="ARBA00022801"/>
    </source>
</evidence>
<dbReference type="Gene3D" id="3.20.20.80">
    <property type="entry name" value="Glycosidases"/>
    <property type="match status" value="1"/>
</dbReference>
<keyword evidence="10" id="KW-1185">Reference proteome</keyword>
<dbReference type="GO" id="GO:0008422">
    <property type="term" value="F:beta-glucosidase activity"/>
    <property type="evidence" value="ECO:0007669"/>
    <property type="project" value="TreeGrafter"/>
</dbReference>
<accession>A0A0G4GWJ1</accession>